<reference evidence="4" key="1">
    <citation type="journal article" date="2019" name="Int. J. Syst. Evol. Microbiol.">
        <title>The Global Catalogue of Microorganisms (GCM) 10K type strain sequencing project: providing services to taxonomists for standard genome sequencing and annotation.</title>
        <authorList>
            <consortium name="The Broad Institute Genomics Platform"/>
            <consortium name="The Broad Institute Genome Sequencing Center for Infectious Disease"/>
            <person name="Wu L."/>
            <person name="Ma J."/>
        </authorList>
    </citation>
    <scope>NUCLEOTIDE SEQUENCE [LARGE SCALE GENOMIC DNA]</scope>
    <source>
        <strain evidence="4">CCM 7044</strain>
    </source>
</reference>
<dbReference type="Proteomes" id="UP001597479">
    <property type="component" value="Unassembled WGS sequence"/>
</dbReference>
<dbReference type="Gene3D" id="1.10.260.40">
    <property type="entry name" value="lambda repressor-like DNA-binding domains"/>
    <property type="match status" value="1"/>
</dbReference>
<evidence type="ECO:0000313" key="4">
    <source>
        <dbReference type="Proteomes" id="UP001597479"/>
    </source>
</evidence>
<dbReference type="InterPro" id="IPR010982">
    <property type="entry name" value="Lambda_DNA-bd_dom_sf"/>
</dbReference>
<evidence type="ECO:0000313" key="3">
    <source>
        <dbReference type="EMBL" id="MFD2792037.1"/>
    </source>
</evidence>
<dbReference type="Pfam" id="PF01381">
    <property type="entry name" value="HTH_3"/>
    <property type="match status" value="1"/>
</dbReference>
<dbReference type="CDD" id="cd00093">
    <property type="entry name" value="HTH_XRE"/>
    <property type="match status" value="1"/>
</dbReference>
<protein>
    <submittedName>
        <fullName evidence="3">Helix-turn-helix domain-containing protein</fullName>
    </submittedName>
</protein>
<accession>A0ABW5VM50</accession>
<keyword evidence="4" id="KW-1185">Reference proteome</keyword>
<dbReference type="SMART" id="SM00530">
    <property type="entry name" value="HTH_XRE"/>
    <property type="match status" value="1"/>
</dbReference>
<comment type="caution">
    <text evidence="3">The sequence shown here is derived from an EMBL/GenBank/DDBJ whole genome shotgun (WGS) entry which is preliminary data.</text>
</comment>
<dbReference type="EMBL" id="JBHUOG010000001">
    <property type="protein sequence ID" value="MFD2792037.1"/>
    <property type="molecule type" value="Genomic_DNA"/>
</dbReference>
<gene>
    <name evidence="3" type="ORF">ACFS27_00605</name>
</gene>
<dbReference type="PROSITE" id="PS50943">
    <property type="entry name" value="HTH_CROC1"/>
    <property type="match status" value="1"/>
</dbReference>
<proteinExistence type="predicted"/>
<evidence type="ECO:0000259" key="2">
    <source>
        <dbReference type="PROSITE" id="PS50943"/>
    </source>
</evidence>
<feature type="region of interest" description="Disordered" evidence="1">
    <location>
        <begin position="13"/>
        <end position="41"/>
    </location>
</feature>
<name>A0ABW5VM50_9MICO</name>
<dbReference type="InterPro" id="IPR001387">
    <property type="entry name" value="Cro/C1-type_HTH"/>
</dbReference>
<organism evidence="3 4">
    <name type="scientific">Promicromonospora vindobonensis</name>
    <dbReference type="NCBI Taxonomy" id="195748"/>
    <lineage>
        <taxon>Bacteria</taxon>
        <taxon>Bacillati</taxon>
        <taxon>Actinomycetota</taxon>
        <taxon>Actinomycetes</taxon>
        <taxon>Micrococcales</taxon>
        <taxon>Promicromonosporaceae</taxon>
        <taxon>Promicromonospora</taxon>
    </lineage>
</organism>
<feature type="domain" description="HTH cro/C1-type" evidence="2">
    <location>
        <begin position="61"/>
        <end position="109"/>
    </location>
</feature>
<sequence length="127" mass="13756">MARTNYDPLALDPLFDGTLDPDLDDDRDKDRPSIQPRPAPTLMRDGLALVCASAVRFEAARRGLSQRQIAAEVGLSRAAVSYRFRGRTAWTLDQVGIIALLFGCEPALLVSEPRKPVGDVAGNYGAS</sequence>
<dbReference type="RefSeq" id="WP_377179288.1">
    <property type="nucleotide sequence ID" value="NZ_JBHUOG010000001.1"/>
</dbReference>
<dbReference type="SUPFAM" id="SSF47413">
    <property type="entry name" value="lambda repressor-like DNA-binding domains"/>
    <property type="match status" value="1"/>
</dbReference>
<evidence type="ECO:0000256" key="1">
    <source>
        <dbReference type="SAM" id="MobiDB-lite"/>
    </source>
</evidence>